<keyword evidence="4" id="KW-0808">Transferase</keyword>
<reference evidence="4 5" key="1">
    <citation type="submission" date="2006-02" db="EMBL/GenBank/DDBJ databases">
        <authorList>
            <person name="Moran M.A."/>
            <person name="Kjelleberg S."/>
            <person name="Egan S."/>
            <person name="Saunders N."/>
            <person name="Thomas T."/>
            <person name="Ferriera S."/>
            <person name="Johnson J."/>
            <person name="Kravitz S."/>
            <person name="Halpern A."/>
            <person name="Remington K."/>
            <person name="Beeson K."/>
            <person name="Tran B."/>
            <person name="Rogers Y.-H."/>
            <person name="Friedman R."/>
            <person name="Venter J.C."/>
        </authorList>
    </citation>
    <scope>NUCLEOTIDE SEQUENCE [LARGE SCALE GENOMIC DNA]</scope>
    <source>
        <strain evidence="4 5">D2</strain>
    </source>
</reference>
<keyword evidence="2" id="KW-0472">Membrane</keyword>
<dbReference type="GO" id="GO:0008168">
    <property type="term" value="F:methyltransferase activity"/>
    <property type="evidence" value="ECO:0007669"/>
    <property type="project" value="UniProtKB-KW"/>
</dbReference>
<keyword evidence="5" id="KW-1185">Reference proteome</keyword>
<keyword evidence="4" id="KW-0489">Methyltransferase</keyword>
<sequence>MAVILVTRPDTKGAELVAQLKKLGHHAISFPLLALEPLAVSSAALAPLGEADKLIFISQDAVKALYALKPNLKHQPQFFAVGEKTAAVIAELFGVKARIAKPQDSEGLLALKELQHIEQQNIVLLKGQDGRPLIAQKLKQRGAFVHAVVLYRRQPVKGVASGWIKQWQQQKIDSIVLTSNAAVDAIFRELAENEVKWLKTCRFYVASERIANYLSQFAIAANNIQICAGASDEAILTAISQQDTTMTDEKETQNNAQDATPVIEVKTESAVKNVSAKDKPSQKSTPSSSGRVFAAVAILIALGVGAGAGFGYLQQQQYSNQLFSQLNNEKELLAQQVAQLQNMMQQQLELQRTALNQTERNVKVALESSEQLVQQQLSQTLEQKSQQTIELNINEAKSMQRLAVFKVQSEQNYSAAAAIFKQLDGLLAQYPNTEALRAAVNQDLQSVLALPVAPVDELYFTLYGLTKQLSKLPLNMVQLPDAVSDEQQQGLTENVSDWQQNLKRSWQILVDDFIKIRERSAPIEPLLSPSEQVLVRQQLAFYFAQAQTALLNKQAQVFATSLIQAQQVLSDFYDGSSPAVISLTEQLVTLRQTPLQFNPAVEFVSGAAFEEWSL</sequence>
<dbReference type="HOGENOM" id="CLU_446092_0_0_6"/>
<dbReference type="eggNOG" id="COG2959">
    <property type="taxonomic scope" value="Bacteria"/>
</dbReference>
<dbReference type="SUPFAM" id="SSF69618">
    <property type="entry name" value="HemD-like"/>
    <property type="match status" value="1"/>
</dbReference>
<dbReference type="Pfam" id="PF04375">
    <property type="entry name" value="HemX"/>
    <property type="match status" value="1"/>
</dbReference>
<evidence type="ECO:0000313" key="4">
    <source>
        <dbReference type="EMBL" id="EAR26572.1"/>
    </source>
</evidence>
<dbReference type="PANTHER" id="PTHR38043">
    <property type="entry name" value="PROTEIN HEMX"/>
    <property type="match status" value="1"/>
</dbReference>
<comment type="caution">
    <text evidence="4">The sequence shown here is derived from an EMBL/GenBank/DDBJ whole genome shotgun (WGS) entry which is preliminary data.</text>
</comment>
<dbReference type="Proteomes" id="UP000006201">
    <property type="component" value="Unassembled WGS sequence"/>
</dbReference>
<dbReference type="STRING" id="87626.PTD2_09504"/>
<name>A4CFD4_9GAMM</name>
<dbReference type="EMBL" id="AAOH01000012">
    <property type="protein sequence ID" value="EAR26572.1"/>
    <property type="molecule type" value="Genomic_DNA"/>
</dbReference>
<dbReference type="InterPro" id="IPR007470">
    <property type="entry name" value="HemX"/>
</dbReference>
<feature type="transmembrane region" description="Helical" evidence="2">
    <location>
        <begin position="292"/>
        <end position="313"/>
    </location>
</feature>
<evidence type="ECO:0000259" key="3">
    <source>
        <dbReference type="Pfam" id="PF02602"/>
    </source>
</evidence>
<dbReference type="InterPro" id="IPR036108">
    <property type="entry name" value="4pyrrol_syn_uPrphyn_synt_sf"/>
</dbReference>
<dbReference type="Pfam" id="PF02602">
    <property type="entry name" value="HEM4"/>
    <property type="match status" value="1"/>
</dbReference>
<dbReference type="eggNOG" id="COG1587">
    <property type="taxonomic scope" value="Bacteria"/>
</dbReference>
<dbReference type="InterPro" id="IPR003754">
    <property type="entry name" value="4pyrrol_synth_uPrphyn_synth"/>
</dbReference>
<organism evidence="4 5">
    <name type="scientific">Pseudoalteromonas tunicata D2</name>
    <dbReference type="NCBI Taxonomy" id="87626"/>
    <lineage>
        <taxon>Bacteria</taxon>
        <taxon>Pseudomonadati</taxon>
        <taxon>Pseudomonadota</taxon>
        <taxon>Gammaproteobacteria</taxon>
        <taxon>Alteromonadales</taxon>
        <taxon>Pseudoalteromonadaceae</taxon>
        <taxon>Pseudoalteromonas</taxon>
    </lineage>
</organism>
<keyword evidence="2" id="KW-0812">Transmembrane</keyword>
<evidence type="ECO:0000256" key="1">
    <source>
        <dbReference type="SAM" id="Coils"/>
    </source>
</evidence>
<dbReference type="CDD" id="cd06578">
    <property type="entry name" value="HemD"/>
    <property type="match status" value="1"/>
</dbReference>
<evidence type="ECO:0000256" key="2">
    <source>
        <dbReference type="SAM" id="Phobius"/>
    </source>
</evidence>
<feature type="coiled-coil region" evidence="1">
    <location>
        <begin position="323"/>
        <end position="375"/>
    </location>
</feature>
<keyword evidence="1" id="KW-0175">Coiled coil</keyword>
<dbReference type="RefSeq" id="WP_009839275.1">
    <property type="nucleotide sequence ID" value="NZ_AAOH01000012.1"/>
</dbReference>
<evidence type="ECO:0000313" key="5">
    <source>
        <dbReference type="Proteomes" id="UP000006201"/>
    </source>
</evidence>
<dbReference type="GO" id="GO:0032259">
    <property type="term" value="P:methylation"/>
    <property type="evidence" value="ECO:0007669"/>
    <property type="project" value="UniProtKB-KW"/>
</dbReference>
<dbReference type="GO" id="GO:0033014">
    <property type="term" value="P:tetrapyrrole biosynthetic process"/>
    <property type="evidence" value="ECO:0007669"/>
    <property type="project" value="InterPro"/>
</dbReference>
<gene>
    <name evidence="4" type="ORF">PTD2_09504</name>
</gene>
<feature type="domain" description="Tetrapyrrole biosynthesis uroporphyrinogen III synthase" evidence="3">
    <location>
        <begin position="15"/>
        <end position="221"/>
    </location>
</feature>
<keyword evidence="2" id="KW-1133">Transmembrane helix</keyword>
<dbReference type="GO" id="GO:0004852">
    <property type="term" value="F:uroporphyrinogen-III synthase activity"/>
    <property type="evidence" value="ECO:0007669"/>
    <property type="project" value="InterPro"/>
</dbReference>
<dbReference type="PANTHER" id="PTHR38043:SF1">
    <property type="entry name" value="PROTEIN HEMX"/>
    <property type="match status" value="1"/>
</dbReference>
<dbReference type="AlphaFoldDB" id="A4CFD4"/>
<dbReference type="Gene3D" id="3.40.50.10090">
    <property type="match status" value="2"/>
</dbReference>
<dbReference type="OrthoDB" id="5739852at2"/>
<proteinExistence type="predicted"/>
<protein>
    <submittedName>
        <fullName evidence="4">Uroporphyrinogen-III synthase HemD (N terminal)/Uroporphyrin-III C-methyltransferase (C terminal)</fullName>
    </submittedName>
</protein>
<accession>A4CFD4</accession>